<dbReference type="EnsemblPlants" id="PNT64767">
    <property type="protein sequence ID" value="PNT64767"/>
    <property type="gene ID" value="BRADI_4g32781v3"/>
</dbReference>
<dbReference type="InParanoid" id="A0A2K2CRW1"/>
<dbReference type="EMBL" id="CM000883">
    <property type="protein sequence ID" value="PNT64767.1"/>
    <property type="molecule type" value="Genomic_DNA"/>
</dbReference>
<dbReference type="PANTHER" id="PTHR36617">
    <property type="entry name" value="PROTEIN, PUTATIVE-RELATED"/>
    <property type="match status" value="1"/>
</dbReference>
<dbReference type="OrthoDB" id="686181at2759"/>
<dbReference type="AlphaFoldDB" id="A0A2K2CRW1"/>
<gene>
    <name evidence="1" type="ORF">BRADI_4g32781v3</name>
</gene>
<dbReference type="Gramene" id="PNT64767">
    <property type="protein sequence ID" value="PNT64767"/>
    <property type="gene ID" value="BRADI_4g32781v3"/>
</dbReference>
<proteinExistence type="predicted"/>
<evidence type="ECO:0000313" key="3">
    <source>
        <dbReference type="Proteomes" id="UP000008810"/>
    </source>
</evidence>
<dbReference type="Proteomes" id="UP000008810">
    <property type="component" value="Chromosome 4"/>
</dbReference>
<sequence>MALFRASTRITVGDGNTAQFLLDDWSGYGAFCSRTPELFKIATRKNRSVAKEILNDTWIRGLSRLSSLEHLREFLDLARIVGSTPLDPQRPDSVTWTWTTDGAYSCRSAYQACRTSGTQGTTAARRRSVRTTGPSILRISS</sequence>
<name>A0A2K2CRW1_BRADI</name>
<reference evidence="2" key="3">
    <citation type="submission" date="2018-08" db="UniProtKB">
        <authorList>
            <consortium name="EnsemblPlants"/>
        </authorList>
    </citation>
    <scope>IDENTIFICATION</scope>
    <source>
        <strain evidence="2">cv. Bd21</strain>
    </source>
</reference>
<reference evidence="1" key="2">
    <citation type="submission" date="2017-06" db="EMBL/GenBank/DDBJ databases">
        <title>WGS assembly of Brachypodium distachyon.</title>
        <authorList>
            <consortium name="The International Brachypodium Initiative"/>
            <person name="Lucas S."/>
            <person name="Harmon-Smith M."/>
            <person name="Lail K."/>
            <person name="Tice H."/>
            <person name="Grimwood J."/>
            <person name="Bruce D."/>
            <person name="Barry K."/>
            <person name="Shu S."/>
            <person name="Lindquist E."/>
            <person name="Wang M."/>
            <person name="Pitluck S."/>
            <person name="Vogel J.P."/>
            <person name="Garvin D.F."/>
            <person name="Mockler T.C."/>
            <person name="Schmutz J."/>
            <person name="Rokhsar D."/>
            <person name="Bevan M.W."/>
        </authorList>
    </citation>
    <scope>NUCLEOTIDE SEQUENCE</scope>
    <source>
        <strain evidence="1">Bd21</strain>
    </source>
</reference>
<evidence type="ECO:0000313" key="2">
    <source>
        <dbReference type="EnsemblPlants" id="PNT64767"/>
    </source>
</evidence>
<dbReference type="PANTHER" id="PTHR36617:SF8">
    <property type="entry name" value="OS10G0457800 PROTEIN"/>
    <property type="match status" value="1"/>
</dbReference>
<keyword evidence="3" id="KW-1185">Reference proteome</keyword>
<protein>
    <submittedName>
        <fullName evidence="1 2">Uncharacterized protein</fullName>
    </submittedName>
</protein>
<reference evidence="1 2" key="1">
    <citation type="journal article" date="2010" name="Nature">
        <title>Genome sequencing and analysis of the model grass Brachypodium distachyon.</title>
        <authorList>
            <consortium name="International Brachypodium Initiative"/>
        </authorList>
    </citation>
    <scope>NUCLEOTIDE SEQUENCE [LARGE SCALE GENOMIC DNA]</scope>
    <source>
        <strain evidence="1 2">Bd21</strain>
    </source>
</reference>
<accession>A0A2K2CRW1</accession>
<evidence type="ECO:0000313" key="1">
    <source>
        <dbReference type="EMBL" id="PNT64767.1"/>
    </source>
</evidence>
<organism evidence="1">
    <name type="scientific">Brachypodium distachyon</name>
    <name type="common">Purple false brome</name>
    <name type="synonym">Trachynia distachya</name>
    <dbReference type="NCBI Taxonomy" id="15368"/>
    <lineage>
        <taxon>Eukaryota</taxon>
        <taxon>Viridiplantae</taxon>
        <taxon>Streptophyta</taxon>
        <taxon>Embryophyta</taxon>
        <taxon>Tracheophyta</taxon>
        <taxon>Spermatophyta</taxon>
        <taxon>Magnoliopsida</taxon>
        <taxon>Liliopsida</taxon>
        <taxon>Poales</taxon>
        <taxon>Poaceae</taxon>
        <taxon>BOP clade</taxon>
        <taxon>Pooideae</taxon>
        <taxon>Stipodae</taxon>
        <taxon>Brachypodieae</taxon>
        <taxon>Brachypodium</taxon>
    </lineage>
</organism>
<dbReference type="FunCoup" id="A0A2K2CRW1">
    <property type="interactions" value="245"/>
</dbReference>